<dbReference type="Proteomes" id="UP000683360">
    <property type="component" value="Unassembled WGS sequence"/>
</dbReference>
<reference evidence="1" key="1">
    <citation type="submission" date="2021-03" db="EMBL/GenBank/DDBJ databases">
        <authorList>
            <person name="Bekaert M."/>
        </authorList>
    </citation>
    <scope>NUCLEOTIDE SEQUENCE</scope>
</reference>
<gene>
    <name evidence="1" type="ORF">MEDL_68228</name>
</gene>
<evidence type="ECO:0000313" key="2">
    <source>
        <dbReference type="Proteomes" id="UP000683360"/>
    </source>
</evidence>
<protein>
    <submittedName>
        <fullName evidence="1">Uncharacterized protein</fullName>
    </submittedName>
</protein>
<evidence type="ECO:0000313" key="1">
    <source>
        <dbReference type="EMBL" id="CAG2257058.1"/>
    </source>
</evidence>
<accession>A0A8S3VP08</accession>
<name>A0A8S3VP08_MYTED</name>
<dbReference type="EMBL" id="CAJPWZ010003318">
    <property type="protein sequence ID" value="CAG2257058.1"/>
    <property type="molecule type" value="Genomic_DNA"/>
</dbReference>
<proteinExistence type="predicted"/>
<comment type="caution">
    <text evidence="1">The sequence shown here is derived from an EMBL/GenBank/DDBJ whole genome shotgun (WGS) entry which is preliminary data.</text>
</comment>
<organism evidence="1 2">
    <name type="scientific">Mytilus edulis</name>
    <name type="common">Blue mussel</name>
    <dbReference type="NCBI Taxonomy" id="6550"/>
    <lineage>
        <taxon>Eukaryota</taxon>
        <taxon>Metazoa</taxon>
        <taxon>Spiralia</taxon>
        <taxon>Lophotrochozoa</taxon>
        <taxon>Mollusca</taxon>
        <taxon>Bivalvia</taxon>
        <taxon>Autobranchia</taxon>
        <taxon>Pteriomorphia</taxon>
        <taxon>Mytilida</taxon>
        <taxon>Mytiloidea</taxon>
        <taxon>Mytilidae</taxon>
        <taxon>Mytilinae</taxon>
        <taxon>Mytilus</taxon>
    </lineage>
</organism>
<sequence length="165" mass="18466">MVIICKHQFEKCKLLVNSLLNSDTCVSHKTEQLDMKSSTSIAGHTCSVTSEAQSGDLFQVITEETTPKCINNDIDNSNLQKQEECFVNTTNSITSADVQKQFDISNKAVKVNSQRLEKEPQKVHESEKITEQTLTVIQNRIDIIEESLVKISKSVANLLTLQIII</sequence>
<dbReference type="AlphaFoldDB" id="A0A8S3VP08"/>
<keyword evidence="2" id="KW-1185">Reference proteome</keyword>